<keyword evidence="3" id="KW-0472">Membrane</keyword>
<feature type="transmembrane region" description="Helical" evidence="3">
    <location>
        <begin position="12"/>
        <end position="35"/>
    </location>
</feature>
<dbReference type="AlphaFoldDB" id="A0A1H0QPV8"/>
<reference evidence="4 5" key="1">
    <citation type="submission" date="2016-10" db="EMBL/GenBank/DDBJ databases">
        <authorList>
            <person name="de Groot N.N."/>
        </authorList>
    </citation>
    <scope>NUCLEOTIDE SEQUENCE [LARGE SCALE GENOMIC DNA]</scope>
    <source>
        <strain evidence="4 5">DSM 12130</strain>
    </source>
</reference>
<evidence type="ECO:0000313" key="4">
    <source>
        <dbReference type="EMBL" id="SDP19374.1"/>
    </source>
</evidence>
<dbReference type="SUPFAM" id="SSF54523">
    <property type="entry name" value="Pili subunits"/>
    <property type="match status" value="1"/>
</dbReference>
<dbReference type="Proteomes" id="UP000199073">
    <property type="component" value="Unassembled WGS sequence"/>
</dbReference>
<dbReference type="STRING" id="91360.SAMN05660330_02069"/>
<comment type="similarity">
    <text evidence="1">Belongs to the N-Me-Phe pilin family.</text>
</comment>
<keyword evidence="5" id="KW-1185">Reference proteome</keyword>
<name>A0A1H0QPV8_9BACT</name>
<dbReference type="RefSeq" id="WP_281180523.1">
    <property type="nucleotide sequence ID" value="NZ_FNJI01000012.1"/>
</dbReference>
<dbReference type="PANTHER" id="PTHR30093:SF34">
    <property type="entry name" value="PREPILIN PEPTIDASE-DEPENDENT PROTEIN D"/>
    <property type="match status" value="1"/>
</dbReference>
<gene>
    <name evidence="4" type="ORF">SAMN05660330_02069</name>
</gene>
<dbReference type="InterPro" id="IPR045584">
    <property type="entry name" value="Pilin-like"/>
</dbReference>
<keyword evidence="2" id="KW-0488">Methylation</keyword>
<proteinExistence type="inferred from homology"/>
<organism evidence="4 5">
    <name type="scientific">Desulforhopalus singaporensis</name>
    <dbReference type="NCBI Taxonomy" id="91360"/>
    <lineage>
        <taxon>Bacteria</taxon>
        <taxon>Pseudomonadati</taxon>
        <taxon>Thermodesulfobacteriota</taxon>
        <taxon>Desulfobulbia</taxon>
        <taxon>Desulfobulbales</taxon>
        <taxon>Desulfocapsaceae</taxon>
        <taxon>Desulforhopalus</taxon>
    </lineage>
</organism>
<dbReference type="NCBIfam" id="TIGR02532">
    <property type="entry name" value="IV_pilin_GFxxxE"/>
    <property type="match status" value="1"/>
</dbReference>
<dbReference type="PANTHER" id="PTHR30093">
    <property type="entry name" value="GENERAL SECRETION PATHWAY PROTEIN G"/>
    <property type="match status" value="1"/>
</dbReference>
<keyword evidence="3" id="KW-0812">Transmembrane</keyword>
<evidence type="ECO:0000256" key="2">
    <source>
        <dbReference type="ARBA" id="ARBA00022481"/>
    </source>
</evidence>
<keyword evidence="3" id="KW-1133">Transmembrane helix</keyword>
<dbReference type="Pfam" id="PF07963">
    <property type="entry name" value="N_methyl"/>
    <property type="match status" value="1"/>
</dbReference>
<evidence type="ECO:0000313" key="5">
    <source>
        <dbReference type="Proteomes" id="UP000199073"/>
    </source>
</evidence>
<dbReference type="InterPro" id="IPR012902">
    <property type="entry name" value="N_methyl_site"/>
</dbReference>
<accession>A0A1H0QPV8</accession>
<dbReference type="Gene3D" id="3.30.700.10">
    <property type="entry name" value="Glycoprotein, Type 4 Pilin"/>
    <property type="match status" value="1"/>
</dbReference>
<evidence type="ECO:0000256" key="1">
    <source>
        <dbReference type="ARBA" id="ARBA00005233"/>
    </source>
</evidence>
<dbReference type="EMBL" id="FNJI01000012">
    <property type="protein sequence ID" value="SDP19374.1"/>
    <property type="molecule type" value="Genomic_DNA"/>
</dbReference>
<sequence length="166" mass="17389">MKKNQNHQKGFTLVELMIVVAIIGILAAIAIPQYLKYIEQSKIKTCAENFNIASSFAAAELKKDDGTRVTGIIEQLNGGGKKDPFNPTNDGFGSGVGILTQGNCQIGLALYDSTGALQSGTADFDLNTTSNGGDTTLTDIVRITGIEGGNATAATPQTVSYNAEVE</sequence>
<evidence type="ECO:0000256" key="3">
    <source>
        <dbReference type="SAM" id="Phobius"/>
    </source>
</evidence>
<dbReference type="PROSITE" id="PS00409">
    <property type="entry name" value="PROKAR_NTER_METHYL"/>
    <property type="match status" value="1"/>
</dbReference>
<protein>
    <submittedName>
        <fullName evidence="4">Type IV pilus assembly protein PilA</fullName>
    </submittedName>
</protein>